<dbReference type="PROSITE" id="PS50935">
    <property type="entry name" value="SSB"/>
    <property type="match status" value="1"/>
</dbReference>
<protein>
    <recommendedName>
        <fullName evidence="2 3">Single-stranded DNA-binding protein</fullName>
        <shortName evidence="2">SSB</shortName>
    </recommendedName>
</protein>
<dbReference type="InterPro" id="IPR000424">
    <property type="entry name" value="Primosome_PriB/ssb"/>
</dbReference>
<dbReference type="InterPro" id="IPR012340">
    <property type="entry name" value="NA-bd_OB-fold"/>
</dbReference>
<dbReference type="Gene3D" id="2.40.50.140">
    <property type="entry name" value="Nucleic acid-binding proteins"/>
    <property type="match status" value="1"/>
</dbReference>
<evidence type="ECO:0000313" key="6">
    <source>
        <dbReference type="Proteomes" id="UP000539075"/>
    </source>
</evidence>
<name>A0A7W8C0K3_9BACT</name>
<dbReference type="GO" id="GO:0003697">
    <property type="term" value="F:single-stranded DNA binding"/>
    <property type="evidence" value="ECO:0007669"/>
    <property type="project" value="UniProtKB-UniRule"/>
</dbReference>
<accession>A0A7W8C0K3</accession>
<keyword evidence="1 2" id="KW-0238">DNA-binding</keyword>
<dbReference type="PANTHER" id="PTHR10302:SF27">
    <property type="entry name" value="SINGLE-STRANDED DNA-BINDING PROTEIN"/>
    <property type="match status" value="1"/>
</dbReference>
<reference evidence="5 6" key="1">
    <citation type="submission" date="2020-08" db="EMBL/GenBank/DDBJ databases">
        <title>Genomic Encyclopedia of Type Strains, Phase IV (KMG-IV): sequencing the most valuable type-strain genomes for metagenomic binning, comparative biology and taxonomic classification.</title>
        <authorList>
            <person name="Goeker M."/>
        </authorList>
    </citation>
    <scope>NUCLEOTIDE SEQUENCE [LARGE SCALE GENOMIC DNA]</scope>
    <source>
        <strain evidence="5 6">DSM 11275</strain>
    </source>
</reference>
<sequence length="179" mass="19667">MLNKVMIIGRLGRDPELRYTQSGSPVASLNIATDESYTDRDGNKVDRTEWHRVSVFQRQAENCANYLTKGSLVFVEGSLQTRKWQDQQGQDRYTTEIKAQRVQFLERKGDAPREGGGRSFDEDYGAPSAAPRGNAPRGGQGGAPRQQAQGGGQGGRRGMDEDLGPAFPSEASNMDEVPF</sequence>
<evidence type="ECO:0000313" key="5">
    <source>
        <dbReference type="EMBL" id="MBB5143071.1"/>
    </source>
</evidence>
<dbReference type="SUPFAM" id="SSF50249">
    <property type="entry name" value="Nucleic acid-binding proteins"/>
    <property type="match status" value="1"/>
</dbReference>
<keyword evidence="6" id="KW-1185">Reference proteome</keyword>
<dbReference type="AlphaFoldDB" id="A0A7W8C0K3"/>
<dbReference type="GO" id="GO:0009295">
    <property type="term" value="C:nucleoid"/>
    <property type="evidence" value="ECO:0007669"/>
    <property type="project" value="TreeGrafter"/>
</dbReference>
<dbReference type="NCBIfam" id="TIGR00621">
    <property type="entry name" value="ssb"/>
    <property type="match status" value="1"/>
</dbReference>
<feature type="compositionally biased region" description="Basic and acidic residues" evidence="4">
    <location>
        <begin position="105"/>
        <end position="121"/>
    </location>
</feature>
<feature type="region of interest" description="Disordered" evidence="4">
    <location>
        <begin position="105"/>
        <end position="179"/>
    </location>
</feature>
<gene>
    <name evidence="5" type="ORF">HNQ38_001159</name>
</gene>
<dbReference type="Proteomes" id="UP000539075">
    <property type="component" value="Unassembled WGS sequence"/>
</dbReference>
<dbReference type="InterPro" id="IPR011344">
    <property type="entry name" value="ssDNA-bd"/>
</dbReference>
<evidence type="ECO:0000256" key="2">
    <source>
        <dbReference type="HAMAP-Rule" id="MF_00984"/>
    </source>
</evidence>
<dbReference type="RefSeq" id="WP_183718442.1">
    <property type="nucleotide sequence ID" value="NZ_JACHGO010000003.1"/>
</dbReference>
<organism evidence="5 6">
    <name type="scientific">Desulfovibrio intestinalis</name>
    <dbReference type="NCBI Taxonomy" id="58621"/>
    <lineage>
        <taxon>Bacteria</taxon>
        <taxon>Pseudomonadati</taxon>
        <taxon>Thermodesulfobacteriota</taxon>
        <taxon>Desulfovibrionia</taxon>
        <taxon>Desulfovibrionales</taxon>
        <taxon>Desulfovibrionaceae</taxon>
        <taxon>Desulfovibrio</taxon>
    </lineage>
</organism>
<dbReference type="PANTHER" id="PTHR10302">
    <property type="entry name" value="SINGLE-STRANDED DNA-BINDING PROTEIN"/>
    <property type="match status" value="1"/>
</dbReference>
<dbReference type="HAMAP" id="MF_00984">
    <property type="entry name" value="SSB"/>
    <property type="match status" value="1"/>
</dbReference>
<proteinExistence type="inferred from homology"/>
<dbReference type="CDD" id="cd04496">
    <property type="entry name" value="SSB_OBF"/>
    <property type="match status" value="1"/>
</dbReference>
<dbReference type="GO" id="GO:0006260">
    <property type="term" value="P:DNA replication"/>
    <property type="evidence" value="ECO:0007669"/>
    <property type="project" value="InterPro"/>
</dbReference>
<comment type="subunit">
    <text evidence="2">Homotetramer.</text>
</comment>
<dbReference type="EMBL" id="JACHGO010000003">
    <property type="protein sequence ID" value="MBB5143071.1"/>
    <property type="molecule type" value="Genomic_DNA"/>
</dbReference>
<comment type="caution">
    <text evidence="5">The sequence shown here is derived from an EMBL/GenBank/DDBJ whole genome shotgun (WGS) entry which is preliminary data.</text>
</comment>
<dbReference type="Pfam" id="PF00436">
    <property type="entry name" value="SSB"/>
    <property type="match status" value="1"/>
</dbReference>
<evidence type="ECO:0000256" key="1">
    <source>
        <dbReference type="ARBA" id="ARBA00023125"/>
    </source>
</evidence>
<feature type="compositionally biased region" description="Low complexity" evidence="4">
    <location>
        <begin position="125"/>
        <end position="135"/>
    </location>
</feature>
<evidence type="ECO:0000256" key="3">
    <source>
        <dbReference type="RuleBase" id="RU000524"/>
    </source>
</evidence>
<evidence type="ECO:0000256" key="4">
    <source>
        <dbReference type="SAM" id="MobiDB-lite"/>
    </source>
</evidence>
<comment type="caution">
    <text evidence="2">Lacks conserved residue(s) required for the propagation of feature annotation.</text>
</comment>